<dbReference type="GO" id="GO:0051479">
    <property type="term" value="P:mannosylglycerate biosynthetic process"/>
    <property type="evidence" value="ECO:0007669"/>
    <property type="project" value="InterPro"/>
</dbReference>
<dbReference type="SUPFAM" id="SSF56784">
    <property type="entry name" value="HAD-like"/>
    <property type="match status" value="1"/>
</dbReference>
<dbReference type="OrthoDB" id="455474at2"/>
<dbReference type="AlphaFoldDB" id="A0A4R1ESQ0"/>
<gene>
    <name evidence="4" type="ORF">EV695_2576</name>
</gene>
<sequence>MDLTTLPDTKNWLIFTDLDGTLLDHHDYRFTAAQPALKQLKQRGIPVIINSSKTLAEIAQISSDLGMNTPQIAENGSIIFDPEETQTHILGADYTTICQVLDALRREHGYCFNGFHDWSAEQIVEHTGLSLQAARNAAQRQGSEPLLWEDDEALIEDFRQYLKQHGLELKRGGRFWHVMGQTDKVEAMHFVQKHLNNNSKAFTIALGDSANDKDMLTAANVAIIVSNPKGTPFTIDANKRPTPNHLIKTTLEGPAGWNEAIMQLLQGSTTN</sequence>
<evidence type="ECO:0000256" key="2">
    <source>
        <dbReference type="ARBA" id="ARBA00022801"/>
    </source>
</evidence>
<keyword evidence="3" id="KW-0460">Magnesium</keyword>
<dbReference type="GO" id="GO:0000287">
    <property type="term" value="F:magnesium ion binding"/>
    <property type="evidence" value="ECO:0007669"/>
    <property type="project" value="TreeGrafter"/>
</dbReference>
<keyword evidence="2" id="KW-0378">Hydrolase</keyword>
<dbReference type="SFLD" id="SFLDS00003">
    <property type="entry name" value="Haloacid_Dehalogenase"/>
    <property type="match status" value="1"/>
</dbReference>
<dbReference type="Gene3D" id="3.40.50.1000">
    <property type="entry name" value="HAD superfamily/HAD-like"/>
    <property type="match status" value="1"/>
</dbReference>
<keyword evidence="1" id="KW-0479">Metal-binding</keyword>
<dbReference type="NCBIfam" id="TIGR01484">
    <property type="entry name" value="HAD-SF-IIB"/>
    <property type="match status" value="1"/>
</dbReference>
<dbReference type="InterPro" id="IPR023214">
    <property type="entry name" value="HAD_sf"/>
</dbReference>
<dbReference type="Proteomes" id="UP000294887">
    <property type="component" value="Unassembled WGS sequence"/>
</dbReference>
<dbReference type="SFLD" id="SFLDG01142">
    <property type="entry name" value="C2.B.2:_Mannosyl-3-phosphoglyc"/>
    <property type="match status" value="1"/>
</dbReference>
<dbReference type="InterPro" id="IPR006381">
    <property type="entry name" value="HAD-SF-IIB-MPGP"/>
</dbReference>
<proteinExistence type="predicted"/>
<accession>A0A4R1ESQ0</accession>
<evidence type="ECO:0000256" key="1">
    <source>
        <dbReference type="ARBA" id="ARBA00022723"/>
    </source>
</evidence>
<dbReference type="GO" id="GO:0050531">
    <property type="term" value="F:mannosyl-3-phosphoglycerate phosphatase activity"/>
    <property type="evidence" value="ECO:0007669"/>
    <property type="project" value="InterPro"/>
</dbReference>
<protein>
    <submittedName>
        <fullName evidence="4">Mannosyl-3-phosphoglycerate phosphatase</fullName>
    </submittedName>
</protein>
<comment type="caution">
    <text evidence="4">The sequence shown here is derived from an EMBL/GenBank/DDBJ whole genome shotgun (WGS) entry which is preliminary data.</text>
</comment>
<dbReference type="SFLD" id="SFLDG01140">
    <property type="entry name" value="C2.B:_Phosphomannomutase_and_P"/>
    <property type="match status" value="1"/>
</dbReference>
<evidence type="ECO:0000313" key="4">
    <source>
        <dbReference type="EMBL" id="TCJ84617.1"/>
    </source>
</evidence>
<reference evidence="4 5" key="1">
    <citation type="submission" date="2019-03" db="EMBL/GenBank/DDBJ databases">
        <title>Genomic Encyclopedia of Type Strains, Phase IV (KMG-IV): sequencing the most valuable type-strain genomes for metagenomic binning, comparative biology and taxonomic classification.</title>
        <authorList>
            <person name="Goeker M."/>
        </authorList>
    </citation>
    <scope>NUCLEOTIDE SEQUENCE [LARGE SCALE GENOMIC DNA]</scope>
    <source>
        <strain evidence="4 5">DSM 24830</strain>
    </source>
</reference>
<dbReference type="GO" id="GO:0005829">
    <property type="term" value="C:cytosol"/>
    <property type="evidence" value="ECO:0007669"/>
    <property type="project" value="TreeGrafter"/>
</dbReference>
<dbReference type="Gene3D" id="3.30.980.20">
    <property type="entry name" value="Putative mannosyl-3-phosphoglycerate phosphatase, domain 2"/>
    <property type="match status" value="1"/>
</dbReference>
<dbReference type="PANTHER" id="PTHR10000:SF8">
    <property type="entry name" value="HAD SUPERFAMILY HYDROLASE-LIKE, TYPE 3"/>
    <property type="match status" value="1"/>
</dbReference>
<dbReference type="Pfam" id="PF08282">
    <property type="entry name" value="Hydrolase_3"/>
    <property type="match status" value="1"/>
</dbReference>
<dbReference type="RefSeq" id="WP_131906365.1">
    <property type="nucleotide sequence ID" value="NZ_BAAAFU010000006.1"/>
</dbReference>
<evidence type="ECO:0000256" key="3">
    <source>
        <dbReference type="ARBA" id="ARBA00022842"/>
    </source>
</evidence>
<dbReference type="InterPro" id="IPR036412">
    <property type="entry name" value="HAD-like_sf"/>
</dbReference>
<dbReference type="PANTHER" id="PTHR10000">
    <property type="entry name" value="PHOSPHOSERINE PHOSPHATASE"/>
    <property type="match status" value="1"/>
</dbReference>
<evidence type="ECO:0000313" key="5">
    <source>
        <dbReference type="Proteomes" id="UP000294887"/>
    </source>
</evidence>
<dbReference type="NCBIfam" id="TIGR01486">
    <property type="entry name" value="HAD-SF-IIB-MPGP"/>
    <property type="match status" value="1"/>
</dbReference>
<dbReference type="EMBL" id="SMFQ01000004">
    <property type="protein sequence ID" value="TCJ84617.1"/>
    <property type="molecule type" value="Genomic_DNA"/>
</dbReference>
<dbReference type="InterPro" id="IPR006379">
    <property type="entry name" value="HAD-SF_hydro_IIB"/>
</dbReference>
<name>A0A4R1ESQ0_9GAMM</name>
<keyword evidence="5" id="KW-1185">Reference proteome</keyword>
<organism evidence="4 5">
    <name type="scientific">Cocleimonas flava</name>
    <dbReference type="NCBI Taxonomy" id="634765"/>
    <lineage>
        <taxon>Bacteria</taxon>
        <taxon>Pseudomonadati</taxon>
        <taxon>Pseudomonadota</taxon>
        <taxon>Gammaproteobacteria</taxon>
        <taxon>Thiotrichales</taxon>
        <taxon>Thiotrichaceae</taxon>
        <taxon>Cocleimonas</taxon>
    </lineage>
</organism>